<organism evidence="3 4">
    <name type="scientific">Polarella glacialis</name>
    <name type="common">Dinoflagellate</name>
    <dbReference type="NCBI Taxonomy" id="89957"/>
    <lineage>
        <taxon>Eukaryota</taxon>
        <taxon>Sar</taxon>
        <taxon>Alveolata</taxon>
        <taxon>Dinophyceae</taxon>
        <taxon>Suessiales</taxon>
        <taxon>Suessiaceae</taxon>
        <taxon>Polarella</taxon>
    </lineage>
</organism>
<feature type="non-terminal residue" evidence="3">
    <location>
        <position position="1"/>
    </location>
</feature>
<gene>
    <name evidence="2" type="ORF">PGLA1383_LOCUS2573</name>
    <name evidence="3" type="ORF">PGLA1383_LOCUS2651</name>
</gene>
<sequence length="177" mass="19364">VMMGSGTNDSSSTMRRALCGARGLGIISGMIPLICIYKYMYGLGNMDILVAEGHNTWLREPRLNAGSKLCDGSWDDSQGWWQPLISGGAKGSADPLPLYDLWSGCGDDHAVYNGYVRNSSCVVLDLKTGIRKLGMRRIHVAGDSISHELYHSLKWLRRRSLLEDGLFGEKAGSLDLA</sequence>
<evidence type="ECO:0000256" key="1">
    <source>
        <dbReference type="SAM" id="Phobius"/>
    </source>
</evidence>
<dbReference type="EMBL" id="CAJNNV010000828">
    <property type="protein sequence ID" value="CAE8583697.1"/>
    <property type="molecule type" value="Genomic_DNA"/>
</dbReference>
<evidence type="ECO:0000313" key="3">
    <source>
        <dbReference type="EMBL" id="CAE8583697.1"/>
    </source>
</evidence>
<dbReference type="EMBL" id="CAJNNV010000813">
    <property type="protein sequence ID" value="CAE8583617.1"/>
    <property type="molecule type" value="Genomic_DNA"/>
</dbReference>
<comment type="caution">
    <text evidence="3">The sequence shown here is derived from an EMBL/GenBank/DDBJ whole genome shotgun (WGS) entry which is preliminary data.</text>
</comment>
<keyword evidence="1" id="KW-0472">Membrane</keyword>
<dbReference type="Proteomes" id="UP000654075">
    <property type="component" value="Unassembled WGS sequence"/>
</dbReference>
<keyword evidence="1" id="KW-1133">Transmembrane helix</keyword>
<name>A0A813D6Z3_POLGL</name>
<reference evidence="3" key="1">
    <citation type="submission" date="2021-02" db="EMBL/GenBank/DDBJ databases">
        <authorList>
            <person name="Dougan E. K."/>
            <person name="Rhodes N."/>
            <person name="Thang M."/>
            <person name="Chan C."/>
        </authorList>
    </citation>
    <scope>NUCLEOTIDE SEQUENCE</scope>
</reference>
<protein>
    <submittedName>
        <fullName evidence="3">Uncharacterized protein</fullName>
    </submittedName>
</protein>
<dbReference type="AlphaFoldDB" id="A0A813D6Z3"/>
<proteinExistence type="predicted"/>
<accession>A0A813D6Z3</accession>
<feature type="transmembrane region" description="Helical" evidence="1">
    <location>
        <begin position="20"/>
        <end position="40"/>
    </location>
</feature>
<keyword evidence="1" id="KW-0812">Transmembrane</keyword>
<evidence type="ECO:0000313" key="4">
    <source>
        <dbReference type="Proteomes" id="UP000654075"/>
    </source>
</evidence>
<evidence type="ECO:0000313" key="2">
    <source>
        <dbReference type="EMBL" id="CAE8583617.1"/>
    </source>
</evidence>
<keyword evidence="4" id="KW-1185">Reference proteome</keyword>